<proteinExistence type="predicted"/>
<comment type="caution">
    <text evidence="1">The sequence shown here is derived from an EMBL/GenBank/DDBJ whole genome shotgun (WGS) entry which is preliminary data.</text>
</comment>
<gene>
    <name evidence="1" type="ORF">PR048_018151</name>
</gene>
<protein>
    <submittedName>
        <fullName evidence="1">Uncharacterized protein</fullName>
    </submittedName>
</protein>
<keyword evidence="2" id="KW-1185">Reference proteome</keyword>
<name>A0ABQ9HBM9_9NEOP</name>
<reference evidence="1 2" key="1">
    <citation type="submission" date="2023-02" db="EMBL/GenBank/DDBJ databases">
        <title>LHISI_Scaffold_Assembly.</title>
        <authorList>
            <person name="Stuart O.P."/>
            <person name="Cleave R."/>
            <person name="Magrath M.J.L."/>
            <person name="Mikheyev A.S."/>
        </authorList>
    </citation>
    <scope>NUCLEOTIDE SEQUENCE [LARGE SCALE GENOMIC DNA]</scope>
    <source>
        <strain evidence="1">Daus_M_001</strain>
        <tissue evidence="1">Leg muscle</tissue>
    </source>
</reference>
<organism evidence="1 2">
    <name type="scientific">Dryococelus australis</name>
    <dbReference type="NCBI Taxonomy" id="614101"/>
    <lineage>
        <taxon>Eukaryota</taxon>
        <taxon>Metazoa</taxon>
        <taxon>Ecdysozoa</taxon>
        <taxon>Arthropoda</taxon>
        <taxon>Hexapoda</taxon>
        <taxon>Insecta</taxon>
        <taxon>Pterygota</taxon>
        <taxon>Neoptera</taxon>
        <taxon>Polyneoptera</taxon>
        <taxon>Phasmatodea</taxon>
        <taxon>Verophasmatodea</taxon>
        <taxon>Anareolatae</taxon>
        <taxon>Phasmatidae</taxon>
        <taxon>Eurycanthinae</taxon>
        <taxon>Dryococelus</taxon>
    </lineage>
</organism>
<sequence>MDSYCNVCLPVDLQGLTELCHPYKNNYQRGTVNDAKIIRWARGDPEGTSWPVTRFWCRDQGVIMTRVTSSGPQEGLRQFWPKERAVESVDVPSSVHSDGYLRPYMRAVEVQRLKISGHTRSFILISMSAALQWYALELEGTMAQSGSTIFIEECWRDGFLDILVFGSQHCDNTGNVRKTHSDLEENEDLNVITYGCSAHLSNLLTKDLQVPNLKEHVVEIVKYFCNNLFAHAKYKQEGGRQLVLTQDVPWNTMADCLFEDENLDEDSMEKLDIRYHQELGEAHGTTDPQYCGRHLTADEKSQALSVANNRYIHIKSLLPLLSSSIKASTGGAGNTLSVEEDGGKAVAGPRHTAATDKRVKNWTGPPANRTYTHGEKLAGEKMALGLRETLEDALALSGVQAPLLTDLPCNIHIHTPHPSSHACQLTLTSLTTEQNHPTPTQQSILLLRDASRAAVDEYGSSHGSIMRAPETYSPTARQLRLSTCCAHSLCGRDIAAICMGHPAHGSDEAGNNTSPDPIRKREQCSRLPIQLSARQRISVCLNNTHCKRKVNEPLAPLDCVQAPEVELTPAERFLTQSFLPIIDQFKFSLWQRLDIFKLVDNHFGFINKLDKPTNEIIAAARNLVETYNNNLTYQLGCELIQFKALYHKGAAMAERSASSPPKVNRVKFPAGSLDSRKWESIRTMSLVSGFSRGSLVSHAPSFQRRSIFTSIALIASQNLPNTNIVGVPHSGMWKQDSNTYPPRCNHTPQTMTYLSRVSKAKLRTTWPSLLGVNHPQCPPIQTVRAQALPDPHYAGVSVRDRQKKNT</sequence>
<evidence type="ECO:0000313" key="1">
    <source>
        <dbReference type="EMBL" id="KAJ8881665.1"/>
    </source>
</evidence>
<accession>A0ABQ9HBM9</accession>
<dbReference type="EMBL" id="JARBHB010000006">
    <property type="protein sequence ID" value="KAJ8881665.1"/>
    <property type="molecule type" value="Genomic_DNA"/>
</dbReference>
<evidence type="ECO:0000313" key="2">
    <source>
        <dbReference type="Proteomes" id="UP001159363"/>
    </source>
</evidence>
<dbReference type="Proteomes" id="UP001159363">
    <property type="component" value="Chromosome 5"/>
</dbReference>